<dbReference type="InterPro" id="IPR012902">
    <property type="entry name" value="N_methyl_site"/>
</dbReference>
<name>A0A2M7U9Y3_9BACT</name>
<evidence type="ECO:0000313" key="2">
    <source>
        <dbReference type="EMBL" id="PIZ67979.1"/>
    </source>
</evidence>
<dbReference type="EMBL" id="PFOE01000061">
    <property type="protein sequence ID" value="PIZ67979.1"/>
    <property type="molecule type" value="Genomic_DNA"/>
</dbReference>
<proteinExistence type="predicted"/>
<feature type="transmembrane region" description="Helical" evidence="1">
    <location>
        <begin position="12"/>
        <end position="32"/>
    </location>
</feature>
<protein>
    <submittedName>
        <fullName evidence="2">Uncharacterized protein</fullName>
    </submittedName>
</protein>
<sequence length="33" mass="3793">MNLNKFRSGFTFIEIIITMSLIGTISFMLLIIN</sequence>
<comment type="caution">
    <text evidence="2">The sequence shown here is derived from an EMBL/GenBank/DDBJ whole genome shotgun (WGS) entry which is preliminary data.</text>
</comment>
<organism evidence="2 3">
    <name type="scientific">Candidatus Roizmanbacteria bacterium CG_4_10_14_0_2_um_filter_36_35</name>
    <dbReference type="NCBI Taxonomy" id="1974822"/>
    <lineage>
        <taxon>Bacteria</taxon>
        <taxon>Candidatus Roizmaniibacteriota</taxon>
    </lineage>
</organism>
<dbReference type="Proteomes" id="UP000230177">
    <property type="component" value="Unassembled WGS sequence"/>
</dbReference>
<evidence type="ECO:0000256" key="1">
    <source>
        <dbReference type="SAM" id="Phobius"/>
    </source>
</evidence>
<keyword evidence="1" id="KW-1133">Transmembrane helix</keyword>
<keyword evidence="1" id="KW-0472">Membrane</keyword>
<gene>
    <name evidence="2" type="ORF">COY13_02085</name>
</gene>
<dbReference type="NCBIfam" id="TIGR02532">
    <property type="entry name" value="IV_pilin_GFxxxE"/>
    <property type="match status" value="1"/>
</dbReference>
<accession>A0A2M7U9Y3</accession>
<evidence type="ECO:0000313" key="3">
    <source>
        <dbReference type="Proteomes" id="UP000230177"/>
    </source>
</evidence>
<keyword evidence="1" id="KW-0812">Transmembrane</keyword>
<reference evidence="3" key="1">
    <citation type="submission" date="2017-09" db="EMBL/GenBank/DDBJ databases">
        <title>Depth-based differentiation of microbial function through sediment-hosted aquifers and enrichment of novel symbionts in the deep terrestrial subsurface.</title>
        <authorList>
            <person name="Probst A.J."/>
            <person name="Ladd B."/>
            <person name="Jarett J.K."/>
            <person name="Geller-Mcgrath D.E."/>
            <person name="Sieber C.M.K."/>
            <person name="Emerson J.B."/>
            <person name="Anantharaman K."/>
            <person name="Thomas B.C."/>
            <person name="Malmstrom R."/>
            <person name="Stieglmeier M."/>
            <person name="Klingl A."/>
            <person name="Woyke T."/>
            <person name="Ryan C.M."/>
            <person name="Banfield J.F."/>
        </authorList>
    </citation>
    <scope>NUCLEOTIDE SEQUENCE [LARGE SCALE GENOMIC DNA]</scope>
</reference>
<dbReference type="AlphaFoldDB" id="A0A2M7U9Y3"/>
<dbReference type="Pfam" id="PF07963">
    <property type="entry name" value="N_methyl"/>
    <property type="match status" value="1"/>
</dbReference>